<dbReference type="GO" id="GO:0046872">
    <property type="term" value="F:metal ion binding"/>
    <property type="evidence" value="ECO:0007669"/>
    <property type="project" value="UniProtKB-KW"/>
</dbReference>
<protein>
    <submittedName>
        <fullName evidence="3">Heavy metal-associated isoprenylated plant protein 28</fullName>
    </submittedName>
</protein>
<evidence type="ECO:0000259" key="2">
    <source>
        <dbReference type="PROSITE" id="PS50846"/>
    </source>
</evidence>
<dbReference type="PROSITE" id="PS50846">
    <property type="entry name" value="HMA_2"/>
    <property type="match status" value="1"/>
</dbReference>
<organism evidence="3 4">
    <name type="scientific">Pisum sativum</name>
    <name type="common">Garden pea</name>
    <name type="synonym">Lathyrus oleraceus</name>
    <dbReference type="NCBI Taxonomy" id="3888"/>
    <lineage>
        <taxon>Eukaryota</taxon>
        <taxon>Viridiplantae</taxon>
        <taxon>Streptophyta</taxon>
        <taxon>Embryophyta</taxon>
        <taxon>Tracheophyta</taxon>
        <taxon>Spermatophyta</taxon>
        <taxon>Magnoliopsida</taxon>
        <taxon>eudicotyledons</taxon>
        <taxon>Gunneridae</taxon>
        <taxon>Pentapetalae</taxon>
        <taxon>rosids</taxon>
        <taxon>fabids</taxon>
        <taxon>Fabales</taxon>
        <taxon>Fabaceae</taxon>
        <taxon>Papilionoideae</taxon>
        <taxon>50 kb inversion clade</taxon>
        <taxon>NPAAA clade</taxon>
        <taxon>Hologalegina</taxon>
        <taxon>IRL clade</taxon>
        <taxon>Fabeae</taxon>
        <taxon>Lathyrus</taxon>
    </lineage>
</organism>
<feature type="non-terminal residue" evidence="3">
    <location>
        <position position="203"/>
    </location>
</feature>
<dbReference type="Proteomes" id="UP001058974">
    <property type="component" value="Chromosome 5"/>
</dbReference>
<accession>A0A9D5AP33</accession>
<evidence type="ECO:0000313" key="3">
    <source>
        <dbReference type="EMBL" id="KAI5413060.1"/>
    </source>
</evidence>
<reference evidence="3 4" key="1">
    <citation type="journal article" date="2022" name="Nat. Genet.">
        <title>Improved pea reference genome and pan-genome highlight genomic features and evolutionary characteristics.</title>
        <authorList>
            <person name="Yang T."/>
            <person name="Liu R."/>
            <person name="Luo Y."/>
            <person name="Hu S."/>
            <person name="Wang D."/>
            <person name="Wang C."/>
            <person name="Pandey M.K."/>
            <person name="Ge S."/>
            <person name="Xu Q."/>
            <person name="Li N."/>
            <person name="Li G."/>
            <person name="Huang Y."/>
            <person name="Saxena R.K."/>
            <person name="Ji Y."/>
            <person name="Li M."/>
            <person name="Yan X."/>
            <person name="He Y."/>
            <person name="Liu Y."/>
            <person name="Wang X."/>
            <person name="Xiang C."/>
            <person name="Varshney R.K."/>
            <person name="Ding H."/>
            <person name="Gao S."/>
            <person name="Zong X."/>
        </authorList>
    </citation>
    <scope>NUCLEOTIDE SEQUENCE [LARGE SCALE GENOMIC DNA]</scope>
    <source>
        <strain evidence="3 4">cv. Zhongwan 6</strain>
    </source>
</reference>
<feature type="domain" description="HMA" evidence="2">
    <location>
        <begin position="62"/>
        <end position="125"/>
    </location>
</feature>
<dbReference type="InterPro" id="IPR006121">
    <property type="entry name" value="HMA_dom"/>
</dbReference>
<dbReference type="InterPro" id="IPR036163">
    <property type="entry name" value="HMA_dom_sf"/>
</dbReference>
<dbReference type="AlphaFoldDB" id="A0A9D5AP33"/>
<gene>
    <name evidence="3" type="ORF">KIW84_057618</name>
</gene>
<name>A0A9D5AP33_PEA</name>
<evidence type="ECO:0000256" key="1">
    <source>
        <dbReference type="ARBA" id="ARBA00022723"/>
    </source>
</evidence>
<evidence type="ECO:0000313" key="4">
    <source>
        <dbReference type="Proteomes" id="UP001058974"/>
    </source>
</evidence>
<dbReference type="EMBL" id="JAMSHJ010000005">
    <property type="protein sequence ID" value="KAI5413060.1"/>
    <property type="molecule type" value="Genomic_DNA"/>
</dbReference>
<dbReference type="CDD" id="cd00371">
    <property type="entry name" value="HMA"/>
    <property type="match status" value="1"/>
</dbReference>
<keyword evidence="4" id="KW-1185">Reference proteome</keyword>
<comment type="caution">
    <text evidence="3">The sequence shown here is derived from an EMBL/GenBank/DDBJ whole genome shotgun (WGS) entry which is preliminary data.</text>
</comment>
<proteinExistence type="predicted"/>
<dbReference type="Gramene" id="Psat05G0761800-T1">
    <property type="protein sequence ID" value="KAI5413060.1"/>
    <property type="gene ID" value="KIW84_057618"/>
</dbReference>
<dbReference type="PANTHER" id="PTHR22814">
    <property type="entry name" value="COPPER TRANSPORT PROTEIN ATOX1-RELATED"/>
    <property type="match status" value="1"/>
</dbReference>
<dbReference type="Gene3D" id="3.30.70.100">
    <property type="match status" value="1"/>
</dbReference>
<dbReference type="SUPFAM" id="SSF55008">
    <property type="entry name" value="HMA, heavy metal-associated domain"/>
    <property type="match status" value="1"/>
</dbReference>
<dbReference type="Pfam" id="PF00403">
    <property type="entry name" value="HMA"/>
    <property type="match status" value="1"/>
</dbReference>
<sequence>LKVGAFRAAQIKNKPIPTSHNKQFKIKSKPSNLPLLYIYLYLKHIDTYQHHSTYSTSKNIKMTIIEMRVHMDCPGCQNKVKNALQKMKGIDDIEIDMKLQKVVVNGYADQKKVLKKVRKTGLRAELWQLPHTAESQNQYHQQHLINGPVPNYASQPSSSYNYYKHGYDSSDPSYYHYPSQSSIFGHQTGATFSDDNPHACSIM</sequence>
<dbReference type="PANTHER" id="PTHR22814:SF351">
    <property type="entry name" value="HEAVY METAL-ASSOCIATED ISOPRENYLATED PLANT PROTEIN 28"/>
    <property type="match status" value="1"/>
</dbReference>
<keyword evidence="1" id="KW-0479">Metal-binding</keyword>